<organism evidence="1 2">
    <name type="scientific">Helicobacter acinonychis (strain Sheeba)</name>
    <dbReference type="NCBI Taxonomy" id="382638"/>
    <lineage>
        <taxon>Bacteria</taxon>
        <taxon>Pseudomonadati</taxon>
        <taxon>Campylobacterota</taxon>
        <taxon>Epsilonproteobacteria</taxon>
        <taxon>Campylobacterales</taxon>
        <taxon>Helicobacteraceae</taxon>
        <taxon>Helicobacter</taxon>
    </lineage>
</organism>
<dbReference type="eggNOG" id="ENOG502Z7P8">
    <property type="taxonomic scope" value="Bacteria"/>
</dbReference>
<keyword evidence="2" id="KW-1185">Reference proteome</keyword>
<dbReference type="Pfam" id="PF09563">
    <property type="entry name" value="RE_LlaJI"/>
    <property type="match status" value="1"/>
</dbReference>
<dbReference type="OrthoDB" id="9762266at2"/>
<name>Q17YS6_HELAH</name>
<dbReference type="AlphaFoldDB" id="Q17YS6"/>
<dbReference type="RefSeq" id="WP_011577315.1">
    <property type="nucleotide sequence ID" value="NC_008229.1"/>
</dbReference>
<proteinExistence type="predicted"/>
<dbReference type="KEGG" id="hac:Hac_0363"/>
<dbReference type="EMBL" id="AM260522">
    <property type="protein sequence ID" value="CAJ99200.1"/>
    <property type="molecule type" value="Genomic_DNA"/>
</dbReference>
<evidence type="ECO:0000313" key="1">
    <source>
        <dbReference type="EMBL" id="CAJ99200.1"/>
    </source>
</evidence>
<dbReference type="STRING" id="382638.Hac_0363"/>
<accession>Q17YS6</accession>
<protein>
    <submittedName>
        <fullName evidence="1">Uncharacterized protein</fullName>
    </submittedName>
</protein>
<dbReference type="BioCyc" id="HACI382638:HAC_RS01630-MONOMER"/>
<dbReference type="REBASE" id="13397">
    <property type="entry name" value="R2.HacSORF360P"/>
</dbReference>
<sequence length="405" mass="47955">MFNLKACCFTDNELNDDFVGVRSINNDLQICFPLGFDIGDDKSIRENIKKLISVLLEYNKTFAYENLLNNKNDIIILNFPLKSYKNIIEYFLSHGYYTENKSYYENSAKGKINFFKTIKKNRPIIQNLNNKNSFVYTRFQVKKKMINENELITAINKYCVYEAFSKFGFVFSSFMPPKFKLPTDKNYCIYLLENKLNHTFNDNKKTLFQSMKNILLHDDGVLDKTDFKFGTYNFYVIWEKMIDKAFGIKNKEVYFPKIKWNLHYSKQKSDYVLQPDSIMLFEDKIYILDAKYYKYGVSGVANDLPNSASIIKQIVYGEYVAKLEAKKKEIYSIFLMPFNRFNNPLKLNNIFENIGFANGEWRDNLKQYENIQTILIDTKFLMQNYNKKSNNLLKLLVKNVEQNKI</sequence>
<gene>
    <name evidence="1" type="ordered locus">Hac_0363</name>
</gene>
<reference evidence="1 2" key="1">
    <citation type="journal article" date="2006" name="PLoS Genet.">
        <title>Who ate whom? Adaptive Helicobacter genomic changes that accompanied a host jump from early humans to large felines.</title>
        <authorList>
            <person name="Eppinger M."/>
            <person name="Baar C."/>
            <person name="Linz B."/>
            <person name="Raddatz G."/>
            <person name="Lanz C."/>
            <person name="Keller H."/>
            <person name="Morelli G."/>
            <person name="Gressmann H."/>
            <person name="Achtman M."/>
            <person name="Schuster S.C."/>
        </authorList>
    </citation>
    <scope>NUCLEOTIDE SEQUENCE [LARGE SCALE GENOMIC DNA]</scope>
    <source>
        <strain evidence="1 2">Sheeba</strain>
    </source>
</reference>
<dbReference type="HOGENOM" id="CLU_057085_0_0_7"/>
<dbReference type="GeneID" id="31757872"/>
<evidence type="ECO:0000313" key="2">
    <source>
        <dbReference type="Proteomes" id="UP000000775"/>
    </source>
</evidence>
<dbReference type="Proteomes" id="UP000000775">
    <property type="component" value="Chromosome"/>
</dbReference>
<dbReference type="InterPro" id="IPR018579">
    <property type="entry name" value="Restrct_endonuc_II_LlaJI"/>
</dbReference>